<dbReference type="EMBL" id="FUXB01000052">
    <property type="protein sequence ID" value="SKA29776.1"/>
    <property type="molecule type" value="Genomic_DNA"/>
</dbReference>
<organism evidence="2 3">
    <name type="scientific">Vibrio cincinnatiensis DSM 19608</name>
    <dbReference type="NCBI Taxonomy" id="1123491"/>
    <lineage>
        <taxon>Bacteria</taxon>
        <taxon>Pseudomonadati</taxon>
        <taxon>Pseudomonadota</taxon>
        <taxon>Gammaproteobacteria</taxon>
        <taxon>Vibrionales</taxon>
        <taxon>Vibrionaceae</taxon>
        <taxon>Vibrio</taxon>
    </lineage>
</organism>
<dbReference type="Gene3D" id="1.20.1280.100">
    <property type="entry name" value="Pas factor, saposin domain"/>
    <property type="match status" value="1"/>
</dbReference>
<dbReference type="OrthoDB" id="5889462at2"/>
<dbReference type="AlphaFoldDB" id="A0A1T4SNP7"/>
<protein>
    <submittedName>
        <fullName evidence="2">Pas factor saposin fold</fullName>
    </submittedName>
</protein>
<dbReference type="InterPro" id="IPR015106">
    <property type="entry name" value="Pas_Saposin"/>
</dbReference>
<reference evidence="3" key="1">
    <citation type="submission" date="2017-02" db="EMBL/GenBank/DDBJ databases">
        <authorList>
            <person name="Varghese N."/>
            <person name="Submissions S."/>
        </authorList>
    </citation>
    <scope>NUCLEOTIDE SEQUENCE [LARGE SCALE GENOMIC DNA]</scope>
    <source>
        <strain evidence="3">DSM 19608</strain>
    </source>
</reference>
<gene>
    <name evidence="2" type="ORF">SAMN02745782_03384</name>
</gene>
<dbReference type="RefSeq" id="WP_078927664.1">
    <property type="nucleotide sequence ID" value="NZ_FUXB01000052.1"/>
</dbReference>
<name>A0A1T4SNP7_VIBCI</name>
<evidence type="ECO:0000259" key="1">
    <source>
        <dbReference type="Pfam" id="PF09016"/>
    </source>
</evidence>
<dbReference type="Pfam" id="PF09016">
    <property type="entry name" value="Pas_Saposin"/>
    <property type="match status" value="1"/>
</dbReference>
<dbReference type="GeneID" id="70581866"/>
<sequence>MKALIYETLINLANQDPEQHAQIRQNLYDQLGLPFEKQLTLYSQALGPAGSGKFENEQAMSNAVESVIQLLETPEH</sequence>
<accession>A0A1T4SNP7</accession>
<dbReference type="Proteomes" id="UP000190834">
    <property type="component" value="Unassembled WGS sequence"/>
</dbReference>
<keyword evidence="3" id="KW-1185">Reference proteome</keyword>
<evidence type="ECO:0000313" key="3">
    <source>
        <dbReference type="Proteomes" id="UP000190834"/>
    </source>
</evidence>
<feature type="domain" description="Pas factor saposin" evidence="1">
    <location>
        <begin position="3"/>
        <end position="62"/>
    </location>
</feature>
<evidence type="ECO:0000313" key="2">
    <source>
        <dbReference type="EMBL" id="SKA29776.1"/>
    </source>
</evidence>
<proteinExistence type="predicted"/>